<dbReference type="RefSeq" id="WP_308220173.1">
    <property type="nucleotide sequence ID" value="NZ_BPQH01000044.1"/>
</dbReference>
<dbReference type="Proteomes" id="UP001055167">
    <property type="component" value="Unassembled WGS sequence"/>
</dbReference>
<proteinExistence type="predicted"/>
<dbReference type="EMBL" id="BPQH01000044">
    <property type="protein sequence ID" value="GJD53992.1"/>
    <property type="molecule type" value="Genomic_DNA"/>
</dbReference>
<reference evidence="1" key="2">
    <citation type="submission" date="2021-08" db="EMBL/GenBank/DDBJ databases">
        <authorList>
            <person name="Tani A."/>
            <person name="Ola A."/>
            <person name="Ogura Y."/>
            <person name="Katsura K."/>
            <person name="Hayashi T."/>
        </authorList>
    </citation>
    <scope>NUCLEOTIDE SEQUENCE</scope>
    <source>
        <strain evidence="1">KCTC 52305</strain>
    </source>
</reference>
<evidence type="ECO:0008006" key="3">
    <source>
        <dbReference type="Google" id="ProtNLM"/>
    </source>
</evidence>
<evidence type="ECO:0000313" key="2">
    <source>
        <dbReference type="Proteomes" id="UP001055167"/>
    </source>
</evidence>
<accession>A0ABQ4RB97</accession>
<organism evidence="1 2">
    <name type="scientific">Methylobacterium crusticola</name>
    <dbReference type="NCBI Taxonomy" id="1697972"/>
    <lineage>
        <taxon>Bacteria</taxon>
        <taxon>Pseudomonadati</taxon>
        <taxon>Pseudomonadota</taxon>
        <taxon>Alphaproteobacteria</taxon>
        <taxon>Hyphomicrobiales</taxon>
        <taxon>Methylobacteriaceae</taxon>
        <taxon>Methylobacterium</taxon>
    </lineage>
</organism>
<reference evidence="1" key="1">
    <citation type="journal article" date="2021" name="Front. Microbiol.">
        <title>Comprehensive Comparative Genomics and Phenotyping of Methylobacterium Species.</title>
        <authorList>
            <person name="Alessa O."/>
            <person name="Ogura Y."/>
            <person name="Fujitani Y."/>
            <person name="Takami H."/>
            <person name="Hayashi T."/>
            <person name="Sahin N."/>
            <person name="Tani A."/>
        </authorList>
    </citation>
    <scope>NUCLEOTIDE SEQUENCE</scope>
    <source>
        <strain evidence="1">KCTC 52305</strain>
    </source>
</reference>
<name>A0ABQ4RB97_9HYPH</name>
<comment type="caution">
    <text evidence="1">The sequence shown here is derived from an EMBL/GenBank/DDBJ whole genome shotgun (WGS) entry which is preliminary data.</text>
</comment>
<sequence>MIAMSHLVEPPLSAPSVSDGHLSFLVGPSLEGHWLAIETHGLGGGIFRSQRDALNYAAFETGRRPDAVRLSPDPLVFKL</sequence>
<evidence type="ECO:0000313" key="1">
    <source>
        <dbReference type="EMBL" id="GJD53992.1"/>
    </source>
</evidence>
<protein>
    <recommendedName>
        <fullName evidence="3">RAG2 PHD domain containing protein</fullName>
    </recommendedName>
</protein>
<gene>
    <name evidence="1" type="ORF">OPKNFCMD_6772</name>
</gene>
<keyword evidence="2" id="KW-1185">Reference proteome</keyword>